<dbReference type="EMBL" id="JAACJM010000001">
    <property type="protein sequence ID" value="KAF5375127.1"/>
    <property type="molecule type" value="Genomic_DNA"/>
</dbReference>
<comment type="caution">
    <text evidence="5">The sequence shown here is derived from an EMBL/GenBank/DDBJ whole genome shotgun (WGS) entry which is preliminary data.</text>
</comment>
<evidence type="ECO:0000256" key="1">
    <source>
        <dbReference type="ARBA" id="ARBA00001554"/>
    </source>
</evidence>
<keyword evidence="4" id="KW-0456">Lyase</keyword>
<dbReference type="AlphaFoldDB" id="A0A8H5LZD2"/>
<evidence type="ECO:0000313" key="5">
    <source>
        <dbReference type="EMBL" id="KAF5375127.1"/>
    </source>
</evidence>
<evidence type="ECO:0000256" key="4">
    <source>
        <dbReference type="ARBA" id="ARBA00023239"/>
    </source>
</evidence>
<dbReference type="Proteomes" id="UP000559256">
    <property type="component" value="Unassembled WGS sequence"/>
</dbReference>
<evidence type="ECO:0000256" key="3">
    <source>
        <dbReference type="ARBA" id="ARBA00013252"/>
    </source>
</evidence>
<comment type="similarity">
    <text evidence="2">Belongs to the pterin-4-alpha-carbinolamine dehydratase family.</text>
</comment>
<sequence length="149" mass="16933">MFRHIARYFTTEMASKSFLPPLPPKISGWPTPWLTLEEMEQYLIPLQEAAKWQIPTDCRPISLQRSFSFTNGPSALKYMREVIDIANTERHHPSILRYQDTPSPRVDISIHTHSATAPPKLFAEVSSAYAGRCATVLAIHDLNSPEQTK</sequence>
<proteinExistence type="inferred from homology"/>
<keyword evidence="6" id="KW-1185">Reference proteome</keyword>
<gene>
    <name evidence="5" type="ORF">D9758_000415</name>
</gene>
<accession>A0A8H5LZD2</accession>
<dbReference type="InterPro" id="IPR001533">
    <property type="entry name" value="Pterin_deHydtase"/>
</dbReference>
<dbReference type="EC" id="4.2.1.96" evidence="3"/>
<comment type="catalytic activity">
    <reaction evidence="1">
        <text>(4aS,6R)-4a-hydroxy-L-erythro-5,6,7,8-tetrahydrobiopterin = (6R)-L-erythro-6,7-dihydrobiopterin + H2O</text>
        <dbReference type="Rhea" id="RHEA:11920"/>
        <dbReference type="ChEBI" id="CHEBI:15377"/>
        <dbReference type="ChEBI" id="CHEBI:15642"/>
        <dbReference type="ChEBI" id="CHEBI:43120"/>
        <dbReference type="EC" id="4.2.1.96"/>
    </reaction>
</comment>
<organism evidence="5 6">
    <name type="scientific">Tetrapyrgos nigripes</name>
    <dbReference type="NCBI Taxonomy" id="182062"/>
    <lineage>
        <taxon>Eukaryota</taxon>
        <taxon>Fungi</taxon>
        <taxon>Dikarya</taxon>
        <taxon>Basidiomycota</taxon>
        <taxon>Agaricomycotina</taxon>
        <taxon>Agaricomycetes</taxon>
        <taxon>Agaricomycetidae</taxon>
        <taxon>Agaricales</taxon>
        <taxon>Marasmiineae</taxon>
        <taxon>Marasmiaceae</taxon>
        <taxon>Tetrapyrgos</taxon>
    </lineage>
</organism>
<dbReference type="GO" id="GO:0006729">
    <property type="term" value="P:tetrahydrobiopterin biosynthetic process"/>
    <property type="evidence" value="ECO:0007669"/>
    <property type="project" value="InterPro"/>
</dbReference>
<dbReference type="GO" id="GO:0008124">
    <property type="term" value="F:4-alpha-hydroxytetrahydrobiopterin dehydratase activity"/>
    <property type="evidence" value="ECO:0007669"/>
    <property type="project" value="UniProtKB-EC"/>
</dbReference>
<dbReference type="Pfam" id="PF01329">
    <property type="entry name" value="Pterin_4a"/>
    <property type="match status" value="1"/>
</dbReference>
<evidence type="ECO:0000313" key="6">
    <source>
        <dbReference type="Proteomes" id="UP000559256"/>
    </source>
</evidence>
<dbReference type="InterPro" id="IPR036428">
    <property type="entry name" value="PCD_sf"/>
</dbReference>
<evidence type="ECO:0000256" key="2">
    <source>
        <dbReference type="ARBA" id="ARBA00006472"/>
    </source>
</evidence>
<protein>
    <recommendedName>
        <fullName evidence="3">4a-hydroxytetrahydrobiopterin dehydratase</fullName>
        <ecNumber evidence="3">4.2.1.96</ecNumber>
    </recommendedName>
</protein>
<dbReference type="OrthoDB" id="3263285at2759"/>
<reference evidence="5 6" key="1">
    <citation type="journal article" date="2020" name="ISME J.">
        <title>Uncovering the hidden diversity of litter-decomposition mechanisms in mushroom-forming fungi.</title>
        <authorList>
            <person name="Floudas D."/>
            <person name="Bentzer J."/>
            <person name="Ahren D."/>
            <person name="Johansson T."/>
            <person name="Persson P."/>
            <person name="Tunlid A."/>
        </authorList>
    </citation>
    <scope>NUCLEOTIDE SEQUENCE [LARGE SCALE GENOMIC DNA]</scope>
    <source>
        <strain evidence="5 6">CBS 291.85</strain>
    </source>
</reference>
<name>A0A8H5LZD2_9AGAR</name>
<dbReference type="Gene3D" id="3.30.1360.20">
    <property type="entry name" value="Transcriptional coactivator/pterin dehydratase"/>
    <property type="match status" value="1"/>
</dbReference>
<dbReference type="SUPFAM" id="SSF55248">
    <property type="entry name" value="PCD-like"/>
    <property type="match status" value="1"/>
</dbReference>